<reference evidence="2 3" key="1">
    <citation type="journal article" date="2012" name="J. Bacteriol.">
        <title>Complete genome sequences of Methylophaga sp. strain JAM1 and Methylophaga sp. strain JAM7.</title>
        <authorList>
            <person name="Villeneuve C."/>
            <person name="Martineau C."/>
            <person name="Mauffrey F."/>
            <person name="Villemur R."/>
        </authorList>
    </citation>
    <scope>NUCLEOTIDE SEQUENCE [LARGE SCALE GENOMIC DNA]</scope>
    <source>
        <strain evidence="2 3">JAM1</strain>
    </source>
</reference>
<accession>I1XIN1</accession>
<dbReference type="PATRIC" id="fig|754476.3.peg.1404"/>
<dbReference type="InterPro" id="IPR029044">
    <property type="entry name" value="Nucleotide-diphossugar_trans"/>
</dbReference>
<keyword evidence="3" id="KW-1185">Reference proteome</keyword>
<dbReference type="PANTHER" id="PTHR43630">
    <property type="entry name" value="POLY-BETA-1,6-N-ACETYL-D-GLUCOSAMINE SYNTHASE"/>
    <property type="match status" value="1"/>
</dbReference>
<comment type="similarity">
    <text evidence="1">Belongs to the glycosyltransferase 2 family. WaaE/KdtX subfamily.</text>
</comment>
<dbReference type="KEGG" id="mej:Q7A_1420"/>
<gene>
    <name evidence="2" type="ordered locus">Q7A_1420</name>
</gene>
<dbReference type="GO" id="GO:0016740">
    <property type="term" value="F:transferase activity"/>
    <property type="evidence" value="ECO:0007669"/>
    <property type="project" value="UniProtKB-KW"/>
</dbReference>
<dbReference type="SUPFAM" id="SSF53448">
    <property type="entry name" value="Nucleotide-diphospho-sugar transferases"/>
    <property type="match status" value="1"/>
</dbReference>
<dbReference type="EMBL" id="CP003390">
    <property type="protein sequence ID" value="AFI84250.1"/>
    <property type="molecule type" value="Genomic_DNA"/>
</dbReference>
<dbReference type="RefSeq" id="WP_014706623.1">
    <property type="nucleotide sequence ID" value="NC_017857.3"/>
</dbReference>
<dbReference type="Proteomes" id="UP000009144">
    <property type="component" value="Chromosome"/>
</dbReference>
<dbReference type="eggNOG" id="COG1216">
    <property type="taxonomic scope" value="Bacteria"/>
</dbReference>
<dbReference type="OrthoDB" id="9811884at2"/>
<name>I1XIN1_METNJ</name>
<organism evidence="2 3">
    <name type="scientific">Methylophaga nitratireducenticrescens</name>
    <dbReference type="NCBI Taxonomy" id="754476"/>
    <lineage>
        <taxon>Bacteria</taxon>
        <taxon>Pseudomonadati</taxon>
        <taxon>Pseudomonadota</taxon>
        <taxon>Gammaproteobacteria</taxon>
        <taxon>Thiotrichales</taxon>
        <taxon>Piscirickettsiaceae</taxon>
        <taxon>Methylophaga</taxon>
    </lineage>
</organism>
<reference evidence="2 3" key="2">
    <citation type="journal article" date="2013" name="Int. J. Syst. Evol. Microbiol.">
        <title>Methylophaga nitratireducenticrescens sp. nov. and Methylophaga frappieri sp. nov., isolated from the biofilm of the methanol-fed denitrification system treating the seawater at the Montreal Biodome.</title>
        <authorList>
            <person name="Villeneuve C."/>
            <person name="Martineau C."/>
            <person name="Mauffrey F."/>
            <person name="Villemur R."/>
        </authorList>
    </citation>
    <scope>NUCLEOTIDE SEQUENCE [LARGE SCALE GENOMIC DNA]</scope>
    <source>
        <strain evidence="2 3">JAM1</strain>
    </source>
</reference>
<dbReference type="Gene3D" id="3.90.550.10">
    <property type="entry name" value="Spore Coat Polysaccharide Biosynthesis Protein SpsA, Chain A"/>
    <property type="match status" value="1"/>
</dbReference>
<dbReference type="Pfam" id="PF00535">
    <property type="entry name" value="Glycos_transf_2"/>
    <property type="match status" value="1"/>
</dbReference>
<sequence>MSSKRFVSNIGGVVIGRNEGQRLIRCLQSLADINRIVYVDSGSTDGSVKSAKELGIEVVELDTNVPFTAARARNTGVNYLLQKYPNIEFIQFVDGDCEVAEDWIELSSHFLGENPDYAVVCGRRRERFPQASIYNQLCDIEWNTPIGEALACGGDALVRVSAFNQLKGYRDSMIAGEEPEMCYRLRQAGWKIYRIDAEMTLHDAEMTHFVQWWKRNERAGHAYAESYSLHGKEPENFRKKETRSIVIWAAVIPIIFLLLNWVESSFFFLWLLYPLQILRLGLQYKNKLGSLKHSFIYATSNVLGKWPQFVGVIAFLKNYAYGKQGGLIEYK</sequence>
<proteinExistence type="inferred from homology"/>
<protein>
    <submittedName>
        <fullName evidence="2">Glycosyl transferase</fullName>
    </submittedName>
</protein>
<evidence type="ECO:0000313" key="2">
    <source>
        <dbReference type="EMBL" id="AFI84250.1"/>
    </source>
</evidence>
<evidence type="ECO:0000256" key="1">
    <source>
        <dbReference type="ARBA" id="ARBA00038494"/>
    </source>
</evidence>
<dbReference type="InterPro" id="IPR001173">
    <property type="entry name" value="Glyco_trans_2-like"/>
</dbReference>
<dbReference type="STRING" id="754476.Q7A_1420"/>
<dbReference type="PANTHER" id="PTHR43630:SF2">
    <property type="entry name" value="GLYCOSYLTRANSFERASE"/>
    <property type="match status" value="1"/>
</dbReference>
<evidence type="ECO:0000313" key="3">
    <source>
        <dbReference type="Proteomes" id="UP000009144"/>
    </source>
</evidence>
<dbReference type="AlphaFoldDB" id="I1XIN1"/>
<dbReference type="HOGENOM" id="CLU_070021_0_0_6"/>
<keyword evidence="2" id="KW-0808">Transferase</keyword>